<dbReference type="PROSITE" id="PS51677">
    <property type="entry name" value="NODB"/>
    <property type="match status" value="1"/>
</dbReference>
<dbReference type="Proteomes" id="UP000034749">
    <property type="component" value="Unassembled WGS sequence"/>
</dbReference>
<reference evidence="4 5" key="1">
    <citation type="journal article" date="2015" name="Nature">
        <title>rRNA introns, odd ribosomes, and small enigmatic genomes across a large radiation of phyla.</title>
        <authorList>
            <person name="Brown C.T."/>
            <person name="Hug L.A."/>
            <person name="Thomas B.C."/>
            <person name="Sharon I."/>
            <person name="Castelle C.J."/>
            <person name="Singh A."/>
            <person name="Wilkins M.J."/>
            <person name="Williams K.H."/>
            <person name="Banfield J.F."/>
        </authorList>
    </citation>
    <scope>NUCLEOTIDE SEQUENCE [LARGE SCALE GENOMIC DNA]</scope>
</reference>
<dbReference type="CDD" id="cd10918">
    <property type="entry name" value="CE4_NodB_like_5s_6s"/>
    <property type="match status" value="1"/>
</dbReference>
<gene>
    <name evidence="4" type="ORF">UU24_C0006G0013</name>
</gene>
<proteinExistence type="predicted"/>
<sequence length="322" mass="38453">MKAFKKYLSAYPYAHGIMFHYFHNEIHPPSQGSITQEQCLLLFESIRSSVIQPEEWIDKFRKGRLCSSDICITFDHGLLSQYDIAYPILQRFGMRAFWFVNTVSLNGEIEHLELYRYFRNTCFKTIEDFYKAFFFALSKQPFFEAIENTLHHFNFSSYLNEFHFYTYNDRKYRYIRDKVLTSFQYHLLMSQLMMQKDFDVDKTLKKIWMGMPELKKLSDEGHIIGLHGHSHPTQMGTLSFDEQKREYTFNDELLVKLLGKKSIIMAHPNNSYNQDTLKILQKLGIEIGFRSNMIQKESFTALEQPRQDHTILIDNLFKERLR</sequence>
<dbReference type="GO" id="GO:0016810">
    <property type="term" value="F:hydrolase activity, acting on carbon-nitrogen (but not peptide) bonds"/>
    <property type="evidence" value="ECO:0007669"/>
    <property type="project" value="InterPro"/>
</dbReference>
<accession>A0A0G0TRA3</accession>
<feature type="domain" description="NodB homology" evidence="3">
    <location>
        <begin position="68"/>
        <end position="322"/>
    </location>
</feature>
<comment type="caution">
    <text evidence="4">The sequence shown here is derived from an EMBL/GenBank/DDBJ whole genome shotgun (WGS) entry which is preliminary data.</text>
</comment>
<evidence type="ECO:0000256" key="2">
    <source>
        <dbReference type="ARBA" id="ARBA00022729"/>
    </source>
</evidence>
<dbReference type="GO" id="GO:0005975">
    <property type="term" value="P:carbohydrate metabolic process"/>
    <property type="evidence" value="ECO:0007669"/>
    <property type="project" value="InterPro"/>
</dbReference>
<name>A0A0G0TRA3_9BACT</name>
<dbReference type="InterPro" id="IPR011330">
    <property type="entry name" value="Glyco_hydro/deAcase_b/a-brl"/>
</dbReference>
<protein>
    <recommendedName>
        <fullName evidence="3">NodB homology domain-containing protein</fullName>
    </recommendedName>
</protein>
<evidence type="ECO:0000313" key="4">
    <source>
        <dbReference type="EMBL" id="KKR79519.1"/>
    </source>
</evidence>
<dbReference type="AlphaFoldDB" id="A0A0G0TRA3"/>
<comment type="subcellular location">
    <subcellularLocation>
        <location evidence="1">Secreted</location>
    </subcellularLocation>
</comment>
<dbReference type="PANTHER" id="PTHR34216:SF3">
    <property type="entry name" value="POLY-BETA-1,6-N-ACETYL-D-GLUCOSAMINE N-DEACETYLASE"/>
    <property type="match status" value="1"/>
</dbReference>
<organism evidence="4 5">
    <name type="scientific">Candidatus Nomurabacteria bacterium GW2011_GWA2_40_9</name>
    <dbReference type="NCBI Taxonomy" id="1618734"/>
    <lineage>
        <taxon>Bacteria</taxon>
        <taxon>Candidatus Nomuraibacteriota</taxon>
    </lineage>
</organism>
<dbReference type="Pfam" id="PF01522">
    <property type="entry name" value="Polysacc_deac_1"/>
    <property type="match status" value="1"/>
</dbReference>
<evidence type="ECO:0000256" key="1">
    <source>
        <dbReference type="ARBA" id="ARBA00004613"/>
    </source>
</evidence>
<dbReference type="Gene3D" id="3.20.20.370">
    <property type="entry name" value="Glycoside hydrolase/deacetylase"/>
    <property type="match status" value="1"/>
</dbReference>
<dbReference type="EMBL" id="LBZW01000006">
    <property type="protein sequence ID" value="KKR79519.1"/>
    <property type="molecule type" value="Genomic_DNA"/>
</dbReference>
<dbReference type="InterPro" id="IPR051398">
    <property type="entry name" value="Polysacch_Deacetylase"/>
</dbReference>
<dbReference type="PANTHER" id="PTHR34216">
    <property type="match status" value="1"/>
</dbReference>
<keyword evidence="2" id="KW-0732">Signal</keyword>
<dbReference type="SUPFAM" id="SSF88713">
    <property type="entry name" value="Glycoside hydrolase/deacetylase"/>
    <property type="match status" value="1"/>
</dbReference>
<dbReference type="GO" id="GO:0005576">
    <property type="term" value="C:extracellular region"/>
    <property type="evidence" value="ECO:0007669"/>
    <property type="project" value="UniProtKB-SubCell"/>
</dbReference>
<evidence type="ECO:0000259" key="3">
    <source>
        <dbReference type="PROSITE" id="PS51677"/>
    </source>
</evidence>
<dbReference type="InterPro" id="IPR002509">
    <property type="entry name" value="NODB_dom"/>
</dbReference>
<evidence type="ECO:0000313" key="5">
    <source>
        <dbReference type="Proteomes" id="UP000034749"/>
    </source>
</evidence>